<dbReference type="Proteomes" id="UP000280307">
    <property type="component" value="Unassembled WGS sequence"/>
</dbReference>
<evidence type="ECO:0000313" key="1">
    <source>
        <dbReference type="EMBL" id="RRR73975.1"/>
    </source>
</evidence>
<accession>A0A426U2Q2</accession>
<organism evidence="1 2">
    <name type="scientific">Candidatus Viridilinea halotolerans</name>
    <dbReference type="NCBI Taxonomy" id="2491704"/>
    <lineage>
        <taxon>Bacteria</taxon>
        <taxon>Bacillati</taxon>
        <taxon>Chloroflexota</taxon>
        <taxon>Chloroflexia</taxon>
        <taxon>Chloroflexales</taxon>
        <taxon>Chloroflexineae</taxon>
        <taxon>Oscillochloridaceae</taxon>
        <taxon>Candidatus Viridilinea</taxon>
    </lineage>
</organism>
<name>A0A426U2Q2_9CHLR</name>
<reference evidence="1 2" key="1">
    <citation type="submission" date="2018-12" db="EMBL/GenBank/DDBJ databases">
        <title>Genome Sequence of Candidatus Viridilinea halotolerans isolated from saline sulfide-rich spring.</title>
        <authorList>
            <person name="Grouzdev D.S."/>
            <person name="Burganskaya E.I."/>
            <person name="Krutkina M.S."/>
            <person name="Sukhacheva M.V."/>
            <person name="Gorlenko V.M."/>
        </authorList>
    </citation>
    <scope>NUCLEOTIDE SEQUENCE [LARGE SCALE GENOMIC DNA]</scope>
    <source>
        <strain evidence="1">Chok-6</strain>
    </source>
</reference>
<dbReference type="EMBL" id="RSAS01000303">
    <property type="protein sequence ID" value="RRR73975.1"/>
    <property type="molecule type" value="Genomic_DNA"/>
</dbReference>
<proteinExistence type="predicted"/>
<sequence>MSTDQTRTLPSSLPLLASWPSRLIRELQQVLKEQLYAFVRDFNIDLLIAEGEKIYTLDDVYRDTDLVTVSVQGGGARSATIMTTICSYVSPRRGRRPRRPRRKAVTVSHMPDLRVLRVLRSLRGNIKEPLP</sequence>
<dbReference type="AlphaFoldDB" id="A0A426U2Q2"/>
<protein>
    <submittedName>
        <fullName evidence="1">Uncharacterized protein</fullName>
    </submittedName>
</protein>
<gene>
    <name evidence="1" type="ORF">EI684_07970</name>
</gene>
<evidence type="ECO:0000313" key="2">
    <source>
        <dbReference type="Proteomes" id="UP000280307"/>
    </source>
</evidence>
<comment type="caution">
    <text evidence="1">The sequence shown here is derived from an EMBL/GenBank/DDBJ whole genome shotgun (WGS) entry which is preliminary data.</text>
</comment>